<dbReference type="InterPro" id="IPR055457">
    <property type="entry name" value="OST48_N"/>
</dbReference>
<dbReference type="Proteomes" id="UP000034841">
    <property type="component" value="Unassembled WGS sequence"/>
</dbReference>
<evidence type="ECO:0000313" key="12">
    <source>
        <dbReference type="Proteomes" id="UP000034841"/>
    </source>
</evidence>
<dbReference type="AlphaFoldDB" id="A0A0F8B4A5"/>
<dbReference type="GO" id="GO:0016757">
    <property type="term" value="F:glycosyltransferase activity"/>
    <property type="evidence" value="ECO:0007669"/>
    <property type="project" value="UniProtKB-KW"/>
</dbReference>
<comment type="caution">
    <text evidence="11">The sequence shown here is derived from an EMBL/GenBank/DDBJ whole genome shotgun (WGS) entry which is preliminary data.</text>
</comment>
<proteinExistence type="inferred from homology"/>
<keyword evidence="5 8" id="KW-0256">Endoplasmic reticulum</keyword>
<feature type="domain" description="OST48 middle" evidence="10">
    <location>
        <begin position="304"/>
        <end position="447"/>
    </location>
</feature>
<keyword evidence="4 8" id="KW-0812">Transmembrane</keyword>
<evidence type="ECO:0000313" key="11">
    <source>
        <dbReference type="EMBL" id="KKF96631.1"/>
    </source>
</evidence>
<evidence type="ECO:0000256" key="6">
    <source>
        <dbReference type="ARBA" id="ARBA00022989"/>
    </source>
</evidence>
<keyword evidence="12" id="KW-1185">Reference proteome</keyword>
<dbReference type="Pfam" id="PF03345">
    <property type="entry name" value="OST48_N"/>
    <property type="match status" value="1"/>
</dbReference>
<evidence type="ECO:0000259" key="10">
    <source>
        <dbReference type="Pfam" id="PF23358"/>
    </source>
</evidence>
<keyword evidence="7 8" id="KW-0472">Membrane</keyword>
<comment type="subcellular location">
    <subcellularLocation>
        <location evidence="8">Endoplasmic reticulum membrane</location>
        <topology evidence="8">Single-pass type I membrane protein</topology>
    </subcellularLocation>
    <subcellularLocation>
        <location evidence="1">Membrane</location>
        <topology evidence="1">Single-pass type I membrane protein</topology>
    </subcellularLocation>
</comment>
<dbReference type="EMBL" id="LBBL01000034">
    <property type="protein sequence ID" value="KKF96631.1"/>
    <property type="molecule type" value="Genomic_DNA"/>
</dbReference>
<evidence type="ECO:0000256" key="8">
    <source>
        <dbReference type="RuleBase" id="RU361142"/>
    </source>
</evidence>
<evidence type="ECO:0000256" key="7">
    <source>
        <dbReference type="ARBA" id="ARBA00023136"/>
    </source>
</evidence>
<sequence>MKSVFSVAALAFAAIASATSVSGNRTLVLVDEDGQKAEYSTFLGDLKSRGFDLTYSTAKADSLKLFELGERTYDHIVLLPSHLKNLGSVFTPSALLKFLNTDGNILFALSSTHPVASSVSSLFSELDITLPDERLTTVVDHFSYDATASPETHDVLVLPAPNPIRPDVQPYFSPVDGTDEVLFFPHGTGHILGQSPLLTPILRAPETAYLYAPKTQESGIEPDDIFATGRQLALVSALQARNSARLTVVGSGEMLSDKWIEAKTSGKKVWNREFAKRVSGWTFQETGVLRVNNIEHHLNEADQANPSNPGIYRVKNDVSYSISLSEYNWNSWAPFTIPKNDDLQLEFSMLSPFHRLALKPISSDTDSATFAVNFTVPDQHGIFNFMANYKRPFMTNIEEKVTVSVRHMAHDEWPRSWEISGAWPWMAGIFTTVTGFIAFSALWMYSKPTNGPAESKKSR</sequence>
<evidence type="ECO:0000256" key="5">
    <source>
        <dbReference type="ARBA" id="ARBA00022824"/>
    </source>
</evidence>
<evidence type="ECO:0000256" key="4">
    <source>
        <dbReference type="ARBA" id="ARBA00022692"/>
    </source>
</evidence>
<feature type="chain" id="PRO_5005117432" description="Dolichyl-diphosphooligosaccharide--protein glycosyltransferase subunit WBP1" evidence="8">
    <location>
        <begin position="19"/>
        <end position="459"/>
    </location>
</feature>
<dbReference type="UniPathway" id="UPA00378"/>
<name>A0A0F8B4A5_CERFI</name>
<feature type="transmembrane region" description="Helical" evidence="8">
    <location>
        <begin position="422"/>
        <end position="445"/>
    </location>
</feature>
<evidence type="ECO:0000256" key="2">
    <source>
        <dbReference type="ARBA" id="ARBA00004922"/>
    </source>
</evidence>
<comment type="pathway">
    <text evidence="2 8">Protein modification; protein glycosylation.</text>
</comment>
<dbReference type="GO" id="GO:0018279">
    <property type="term" value="P:protein N-linked glycosylation via asparagine"/>
    <property type="evidence" value="ECO:0007669"/>
    <property type="project" value="UniProtKB-UniRule"/>
</dbReference>
<dbReference type="GO" id="GO:0008250">
    <property type="term" value="C:oligosaccharyltransferase complex"/>
    <property type="evidence" value="ECO:0007669"/>
    <property type="project" value="TreeGrafter"/>
</dbReference>
<accession>A0A0F8B4A5</accession>
<feature type="domain" description="OST48 N-terminal" evidence="9">
    <location>
        <begin position="25"/>
        <end position="282"/>
    </location>
</feature>
<dbReference type="Pfam" id="PF23358">
    <property type="entry name" value="OST48_MD"/>
    <property type="match status" value="1"/>
</dbReference>
<keyword evidence="11" id="KW-0328">Glycosyltransferase</keyword>
<dbReference type="PANTHER" id="PTHR10830">
    <property type="entry name" value="DOLICHYL-DIPHOSPHOOLIGOSACCHARIDE--PROTEIN GLYCOSYLTRANSFERASE 48 KDA SUBUNIT"/>
    <property type="match status" value="1"/>
</dbReference>
<keyword evidence="8" id="KW-0732">Signal</keyword>
<organism evidence="11 12">
    <name type="scientific">Ceratocystis fimbriata f. sp. platani</name>
    <dbReference type="NCBI Taxonomy" id="88771"/>
    <lineage>
        <taxon>Eukaryota</taxon>
        <taxon>Fungi</taxon>
        <taxon>Dikarya</taxon>
        <taxon>Ascomycota</taxon>
        <taxon>Pezizomycotina</taxon>
        <taxon>Sordariomycetes</taxon>
        <taxon>Hypocreomycetidae</taxon>
        <taxon>Microascales</taxon>
        <taxon>Ceratocystidaceae</taxon>
        <taxon>Ceratocystis</taxon>
    </lineage>
</organism>
<keyword evidence="11" id="KW-0808">Transferase</keyword>
<comment type="similarity">
    <text evidence="3 8">Belongs to the DDOST 48 kDa subunit family.</text>
</comment>
<dbReference type="InterPro" id="IPR005013">
    <property type="entry name" value="DDOST_48_kDa_subunit"/>
</dbReference>
<evidence type="ECO:0000256" key="1">
    <source>
        <dbReference type="ARBA" id="ARBA00004479"/>
    </source>
</evidence>
<feature type="signal peptide" evidence="8">
    <location>
        <begin position="1"/>
        <end position="18"/>
    </location>
</feature>
<reference evidence="11 12" key="1">
    <citation type="submission" date="2015-04" db="EMBL/GenBank/DDBJ databases">
        <title>Genome sequence of Ceratocystis platani, a major pathogen of plane trees.</title>
        <authorList>
            <person name="Belbahri L."/>
        </authorList>
    </citation>
    <scope>NUCLEOTIDE SEQUENCE [LARGE SCALE GENOMIC DNA]</scope>
    <source>
        <strain evidence="11 12">CFO</strain>
    </source>
</reference>
<comment type="function">
    <text evidence="8">Subunit of the oligosaccharyl transferase (OST) complex that catalyzes the initial transfer of a defined glycan (Glc(3)Man(9)GlcNAc(2) in eukaryotes) from the lipid carrier dolichol-pyrophosphate to an asparagine residue within an Asn-X-Ser/Thr consensus motif in nascent polypeptide chains, the first step in protein N-glycosylation. N-glycosylation occurs cotranslationally and the complex associates with the Sec61 complex at the channel-forming translocon complex that mediates protein translocation across the endoplasmic reticulum (ER).</text>
</comment>
<dbReference type="OrthoDB" id="29105at2759"/>
<comment type="subunit">
    <text evidence="8">Component of the oligosaccharyltransferase (OST) complex.</text>
</comment>
<evidence type="ECO:0000259" key="9">
    <source>
        <dbReference type="Pfam" id="PF03345"/>
    </source>
</evidence>
<protein>
    <recommendedName>
        <fullName evidence="8">Dolichyl-diphosphooligosaccharide--protein glycosyltransferase subunit WBP1</fullName>
        <shortName evidence="8">Oligosaccharyl transferase subunit WBP1</shortName>
    </recommendedName>
</protein>
<dbReference type="InterPro" id="IPR055459">
    <property type="entry name" value="OST48_MD"/>
</dbReference>
<gene>
    <name evidence="11" type="primary">wbp1</name>
    <name evidence="11" type="ORF">CFO_g1029</name>
</gene>
<evidence type="ECO:0000256" key="3">
    <source>
        <dbReference type="ARBA" id="ARBA00008743"/>
    </source>
</evidence>
<dbReference type="PANTHER" id="PTHR10830:SF0">
    <property type="entry name" value="DOLICHYL-DIPHOSPHOOLIGOSACCHARIDE--PROTEIN GLYCOSYLTRANSFERASE 48 KDA SUBUNIT"/>
    <property type="match status" value="1"/>
</dbReference>
<keyword evidence="6 8" id="KW-1133">Transmembrane helix</keyword>